<dbReference type="AlphaFoldDB" id="A0A6J6PIV5"/>
<accession>A0A6J6PIV5</accession>
<sequence length="79" mass="8802">MRNSIALIHIVAVVRCKEGQLQSLCQLNELRIRSQLIGDSVVLNLYKKVVAAKNVEQATSTLTCGIEPLVHHRLQHMAT</sequence>
<reference evidence="1" key="1">
    <citation type="submission" date="2020-05" db="EMBL/GenBank/DDBJ databases">
        <authorList>
            <person name="Chiriac C."/>
            <person name="Salcher M."/>
            <person name="Ghai R."/>
            <person name="Kavagutti S V."/>
        </authorList>
    </citation>
    <scope>NUCLEOTIDE SEQUENCE</scope>
</reference>
<dbReference type="EMBL" id="CAEZXS010000068">
    <property type="protein sequence ID" value="CAB4696755.1"/>
    <property type="molecule type" value="Genomic_DNA"/>
</dbReference>
<protein>
    <submittedName>
        <fullName evidence="1">Unannotated protein</fullName>
    </submittedName>
</protein>
<evidence type="ECO:0000313" key="1">
    <source>
        <dbReference type="EMBL" id="CAB4696755.1"/>
    </source>
</evidence>
<name>A0A6J6PIV5_9ZZZZ</name>
<organism evidence="1">
    <name type="scientific">freshwater metagenome</name>
    <dbReference type="NCBI Taxonomy" id="449393"/>
    <lineage>
        <taxon>unclassified sequences</taxon>
        <taxon>metagenomes</taxon>
        <taxon>ecological metagenomes</taxon>
    </lineage>
</organism>
<proteinExistence type="predicted"/>
<gene>
    <name evidence="1" type="ORF">UFOPK2582_00727</name>
</gene>